<evidence type="ECO:0000313" key="2">
    <source>
        <dbReference type="Proteomes" id="UP001152592"/>
    </source>
</evidence>
<dbReference type="EMBL" id="CAJVPD010000267">
    <property type="protein sequence ID" value="CAG8411594.1"/>
    <property type="molecule type" value="Genomic_DNA"/>
</dbReference>
<proteinExistence type="predicted"/>
<protein>
    <submittedName>
        <fullName evidence="1">Uncharacterized protein</fullName>
    </submittedName>
</protein>
<evidence type="ECO:0000313" key="1">
    <source>
        <dbReference type="EMBL" id="CAG8411594.1"/>
    </source>
</evidence>
<reference evidence="1" key="1">
    <citation type="submission" date="2021-07" db="EMBL/GenBank/DDBJ databases">
        <authorList>
            <person name="Branca A.L. A."/>
        </authorList>
    </citation>
    <scope>NUCLEOTIDE SEQUENCE</scope>
</reference>
<dbReference type="Proteomes" id="UP001152592">
    <property type="component" value="Unassembled WGS sequence"/>
</dbReference>
<dbReference type="OrthoDB" id="202203at2759"/>
<organism evidence="1 2">
    <name type="scientific">Penicillium salamii</name>
    <dbReference type="NCBI Taxonomy" id="1612424"/>
    <lineage>
        <taxon>Eukaryota</taxon>
        <taxon>Fungi</taxon>
        <taxon>Dikarya</taxon>
        <taxon>Ascomycota</taxon>
        <taxon>Pezizomycotina</taxon>
        <taxon>Eurotiomycetes</taxon>
        <taxon>Eurotiomycetidae</taxon>
        <taxon>Eurotiales</taxon>
        <taxon>Aspergillaceae</taxon>
        <taxon>Penicillium</taxon>
    </lineage>
</organism>
<dbReference type="AlphaFoldDB" id="A0A9W4NU93"/>
<sequence length="195" mass="21807">MQMTAQVAVSLPLRTQTALGTDIVTWAQYGSDTTLSPISPSRTPYGVYQTSFSDLSIQVQGLKYQELDSSETACTTNMTVKLQFEGLAWVDKTFGPEPRWTVEPDVGAIEQTIQSLRPSSKVQVTFLAQGGVNKIYDVNIDNELFIMRVSLPVDPYYKTMSEVSTVHWISRTTRIPVPRIVTYQSSRENNPVGFE</sequence>
<name>A0A9W4NU93_9EURO</name>
<comment type="caution">
    <text evidence="1">The sequence shown here is derived from an EMBL/GenBank/DDBJ whole genome shotgun (WGS) entry which is preliminary data.</text>
</comment>
<gene>
    <name evidence="1" type="ORF">PSALAMII_LOCUS8754</name>
</gene>
<accession>A0A9W4NU93</accession>